<keyword evidence="2" id="KW-0067">ATP-binding</keyword>
<dbReference type="Pfam" id="PF07726">
    <property type="entry name" value="AAA_3"/>
    <property type="match status" value="1"/>
</dbReference>
<gene>
    <name evidence="7" type="ORF">B8V81_1925</name>
</gene>
<dbReference type="EMBL" id="NFEZ01000003">
    <property type="protein sequence ID" value="PLT47701.1"/>
    <property type="molecule type" value="Genomic_DNA"/>
</dbReference>
<dbReference type="PANTHER" id="PTHR42759">
    <property type="entry name" value="MOXR FAMILY PROTEIN"/>
    <property type="match status" value="1"/>
</dbReference>
<accession>A0A2N5NBH3</accession>
<feature type="compositionally biased region" description="Basic and acidic residues" evidence="4">
    <location>
        <begin position="1"/>
        <end position="12"/>
    </location>
</feature>
<keyword evidence="8" id="KW-1185">Reference proteome</keyword>
<proteinExistence type="inferred from homology"/>
<dbReference type="GO" id="GO:0005524">
    <property type="term" value="F:ATP binding"/>
    <property type="evidence" value="ECO:0007669"/>
    <property type="project" value="UniProtKB-KW"/>
</dbReference>
<dbReference type="InterPro" id="IPR011703">
    <property type="entry name" value="ATPase_AAA-3"/>
</dbReference>
<dbReference type="GO" id="GO:0016887">
    <property type="term" value="F:ATP hydrolysis activity"/>
    <property type="evidence" value="ECO:0007669"/>
    <property type="project" value="InterPro"/>
</dbReference>
<feature type="domain" description="ChlI/MoxR AAA lid" evidence="6">
    <location>
        <begin position="259"/>
        <end position="315"/>
    </location>
</feature>
<dbReference type="RefSeq" id="WP_240478998.1">
    <property type="nucleotide sequence ID" value="NZ_BIMM01000088.1"/>
</dbReference>
<sequence length="347" mass="38179">MAMQPKQEREVWGDPYRSAPEDSREEWPEPPGALLARMAARSESVLLGKGETIGLAMTAMLAGGHILLEDVPGVGKTMLARALARLLGGQFRRIQFTSDLLPADVAGSSVWDARSGEFVYREGPIMANVVLADEINRTSPRTQSALLEAMEERRVTVDGVTRPLPEPWLLIATQNPLDGEGTFPLPEAQMDRFMMRLSIGYPEPREEARMLEMLAAGERQAPEQLRPVVSLRQWQQMAEESRTVHCSPELLAYIVQIVQATRTAPELELGASPRASRDWLRAAQAAAYIGGRDYVRPADLRAVARPVLEHRLAARGAYGQPDRAAPRRVLERLLAATPLPGGKAAGR</sequence>
<evidence type="ECO:0000259" key="5">
    <source>
        <dbReference type="Pfam" id="PF07726"/>
    </source>
</evidence>
<dbReference type="Gene3D" id="1.10.8.80">
    <property type="entry name" value="Magnesium chelatase subunit I, C-Terminal domain"/>
    <property type="match status" value="1"/>
</dbReference>
<evidence type="ECO:0000313" key="7">
    <source>
        <dbReference type="EMBL" id="PLT47701.1"/>
    </source>
</evidence>
<evidence type="ECO:0000256" key="4">
    <source>
        <dbReference type="SAM" id="MobiDB-lite"/>
    </source>
</evidence>
<feature type="domain" description="ATPase AAA-3" evidence="5">
    <location>
        <begin position="65"/>
        <end position="195"/>
    </location>
</feature>
<dbReference type="InterPro" id="IPR027417">
    <property type="entry name" value="P-loop_NTPase"/>
</dbReference>
<dbReference type="SUPFAM" id="SSF52540">
    <property type="entry name" value="P-loop containing nucleoside triphosphate hydrolases"/>
    <property type="match status" value="1"/>
</dbReference>
<keyword evidence="1" id="KW-0547">Nucleotide-binding</keyword>
<dbReference type="CDD" id="cd00009">
    <property type="entry name" value="AAA"/>
    <property type="match status" value="1"/>
</dbReference>
<dbReference type="Proteomes" id="UP000234789">
    <property type="component" value="Unassembled WGS sequence"/>
</dbReference>
<evidence type="ECO:0000256" key="2">
    <source>
        <dbReference type="ARBA" id="ARBA00022840"/>
    </source>
</evidence>
<comment type="similarity">
    <text evidence="3">Belongs to the MoxR family.</text>
</comment>
<reference evidence="7 8" key="1">
    <citation type="submission" date="2017-05" db="EMBL/GenBank/DDBJ databases">
        <title>Functional genome analysis of Paenibacillus pasadenensis strain R16: insights on endophytic life style and antifungal activity.</title>
        <authorList>
            <person name="Passera A."/>
            <person name="Marcolungo L."/>
            <person name="Casati P."/>
            <person name="Brasca M."/>
            <person name="Quaglino F."/>
            <person name="Delledonne M."/>
        </authorList>
    </citation>
    <scope>NUCLEOTIDE SEQUENCE [LARGE SCALE GENOMIC DNA]</scope>
    <source>
        <strain evidence="7 8">R16</strain>
    </source>
</reference>
<dbReference type="FunFam" id="3.40.50.300:FF:000640">
    <property type="entry name" value="MoxR family ATPase"/>
    <property type="match status" value="1"/>
</dbReference>
<evidence type="ECO:0000256" key="3">
    <source>
        <dbReference type="ARBA" id="ARBA00061607"/>
    </source>
</evidence>
<dbReference type="AlphaFoldDB" id="A0A2N5NBH3"/>
<comment type="caution">
    <text evidence="7">The sequence shown here is derived from an EMBL/GenBank/DDBJ whole genome shotgun (WGS) entry which is preliminary data.</text>
</comment>
<dbReference type="PIRSF" id="PIRSF002849">
    <property type="entry name" value="AAA_ATPase_chaperone_MoxR_prd"/>
    <property type="match status" value="1"/>
</dbReference>
<evidence type="ECO:0000313" key="8">
    <source>
        <dbReference type="Proteomes" id="UP000234789"/>
    </source>
</evidence>
<feature type="region of interest" description="Disordered" evidence="4">
    <location>
        <begin position="1"/>
        <end position="29"/>
    </location>
</feature>
<evidence type="ECO:0000259" key="6">
    <source>
        <dbReference type="Pfam" id="PF17863"/>
    </source>
</evidence>
<organism evidence="7 8">
    <name type="scientific">Paenibacillus pasadenensis</name>
    <dbReference type="NCBI Taxonomy" id="217090"/>
    <lineage>
        <taxon>Bacteria</taxon>
        <taxon>Bacillati</taxon>
        <taxon>Bacillota</taxon>
        <taxon>Bacilli</taxon>
        <taxon>Bacillales</taxon>
        <taxon>Paenibacillaceae</taxon>
        <taxon>Paenibacillus</taxon>
    </lineage>
</organism>
<name>A0A2N5NBH3_9BACL</name>
<protein>
    <submittedName>
        <fullName evidence="7">MoxR-like ATPase</fullName>
    </submittedName>
</protein>
<dbReference type="PANTHER" id="PTHR42759:SF5">
    <property type="entry name" value="METHANOL DEHYDROGENASE REGULATOR"/>
    <property type="match status" value="1"/>
</dbReference>
<dbReference type="InterPro" id="IPR041628">
    <property type="entry name" value="ChlI/MoxR_AAA_lid"/>
</dbReference>
<dbReference type="Gene3D" id="3.40.50.300">
    <property type="entry name" value="P-loop containing nucleotide triphosphate hydrolases"/>
    <property type="match status" value="1"/>
</dbReference>
<dbReference type="Pfam" id="PF17863">
    <property type="entry name" value="AAA_lid_2"/>
    <property type="match status" value="1"/>
</dbReference>
<evidence type="ECO:0000256" key="1">
    <source>
        <dbReference type="ARBA" id="ARBA00022741"/>
    </source>
</evidence>
<dbReference type="InterPro" id="IPR050764">
    <property type="entry name" value="CbbQ/NirQ/NorQ/GpvN"/>
</dbReference>